<dbReference type="EMBL" id="MN740684">
    <property type="protein sequence ID" value="QHU07441.1"/>
    <property type="molecule type" value="Genomic_DNA"/>
</dbReference>
<dbReference type="AlphaFoldDB" id="A0A6C0JRB5"/>
<organism evidence="1">
    <name type="scientific">viral metagenome</name>
    <dbReference type="NCBI Taxonomy" id="1070528"/>
    <lineage>
        <taxon>unclassified sequences</taxon>
        <taxon>metagenomes</taxon>
        <taxon>organismal metagenomes</taxon>
    </lineage>
</organism>
<evidence type="ECO:0000313" key="1">
    <source>
        <dbReference type="EMBL" id="QHU07441.1"/>
    </source>
</evidence>
<sequence>MFNHFRFFSEKLYVAPIPIIYPNRSLYDYNDLHLFYDFGCYKLTKNFCYF</sequence>
<proteinExistence type="predicted"/>
<protein>
    <submittedName>
        <fullName evidence="1">Uncharacterized protein</fullName>
    </submittedName>
</protein>
<reference evidence="1" key="1">
    <citation type="journal article" date="2020" name="Nature">
        <title>Giant virus diversity and host interactions through global metagenomics.</title>
        <authorList>
            <person name="Schulz F."/>
            <person name="Roux S."/>
            <person name="Paez-Espino D."/>
            <person name="Jungbluth S."/>
            <person name="Walsh D.A."/>
            <person name="Denef V.J."/>
            <person name="McMahon K.D."/>
            <person name="Konstantinidis K.T."/>
            <person name="Eloe-Fadrosh E.A."/>
            <person name="Kyrpides N.C."/>
            <person name="Woyke T."/>
        </authorList>
    </citation>
    <scope>NUCLEOTIDE SEQUENCE</scope>
    <source>
        <strain evidence="1">GVMAG-S-1040241-154</strain>
    </source>
</reference>
<accession>A0A6C0JRB5</accession>
<name>A0A6C0JRB5_9ZZZZ</name>